<organism evidence="1 2">
    <name type="scientific">Fructilactobacillus cliffordii</name>
    <dbReference type="NCBI Taxonomy" id="2940299"/>
    <lineage>
        <taxon>Bacteria</taxon>
        <taxon>Bacillati</taxon>
        <taxon>Bacillota</taxon>
        <taxon>Bacilli</taxon>
        <taxon>Lactobacillales</taxon>
        <taxon>Lactobacillaceae</taxon>
        <taxon>Fructilactobacillus</taxon>
    </lineage>
</organism>
<reference evidence="1" key="1">
    <citation type="submission" date="2022-05" db="EMBL/GenBank/DDBJ databases">
        <authorList>
            <person name="Oliphant S.A."/>
            <person name="Watson-Haigh N.S."/>
            <person name="Sumby K.M."/>
            <person name="Gardner J.M."/>
            <person name="Jiranek V."/>
        </authorList>
    </citation>
    <scope>NUCLEOTIDE SEQUENCE</scope>
    <source>
        <strain evidence="1">KI4_B1</strain>
    </source>
</reference>
<dbReference type="RefSeq" id="WP_252766831.1">
    <property type="nucleotide sequence ID" value="NZ_CP097119.1"/>
</dbReference>
<sequence length="115" mass="13328">MSDNLSFSELSDTAKAKALNDFVPFYFSLLNNEELDVMASFDFNHVIADINRTIMDVSNQVPEEICAFSAKFNRDDYHKLLSQLPQTFFDNGNPTTDWREWYVEETNKLDPFATL</sequence>
<gene>
    <name evidence="1" type="ORF">M3M40_00300</name>
</gene>
<evidence type="ECO:0000313" key="1">
    <source>
        <dbReference type="EMBL" id="USS89290.1"/>
    </source>
</evidence>
<evidence type="ECO:0000313" key="2">
    <source>
        <dbReference type="Proteomes" id="UP001055911"/>
    </source>
</evidence>
<dbReference type="AlphaFoldDB" id="A0A9Q8ZPP9"/>
<keyword evidence="2" id="KW-1185">Reference proteome</keyword>
<proteinExistence type="predicted"/>
<protein>
    <submittedName>
        <fullName evidence="1">Uncharacterized protein</fullName>
    </submittedName>
</protein>
<name>A0A9Q8ZPP9_9LACO</name>
<dbReference type="Proteomes" id="UP001055911">
    <property type="component" value="Chromosome"/>
</dbReference>
<accession>A0A9Q8ZPP9</accession>
<dbReference type="EMBL" id="CP097119">
    <property type="protein sequence ID" value="USS89290.1"/>
    <property type="molecule type" value="Genomic_DNA"/>
</dbReference>